<proteinExistence type="evidence at transcript level"/>
<dbReference type="EMBL" id="EU200689">
    <property type="protein sequence ID" value="ABW82723.1"/>
    <property type="molecule type" value="mRNA"/>
</dbReference>
<reference evidence="1" key="1">
    <citation type="journal article" date="2008" name="For. Stud. China">
        <title>Identification of differentially expressed genes associated with bud dormancy release in tree peony (Paeonia suffruticosa) by suppression subtractive hybridization.</title>
        <authorList>
            <person name="Huang X."/>
            <person name="Zheng G.S."/>
            <person name="Dai S.I."/>
            <person name="Gai S.P."/>
        </authorList>
    </citation>
    <scope>NUCLEOTIDE SEQUENCE</scope>
    <source>
        <tissue evidence="1">Flower bud</tissue>
    </source>
</reference>
<organism evidence="1">
    <name type="scientific">Paeonia suffruticosa</name>
    <name type="common">Tree peony</name>
    <name type="synonym">Paeonia moutan</name>
    <dbReference type="NCBI Taxonomy" id="45171"/>
    <lineage>
        <taxon>Eukaryota</taxon>
        <taxon>Viridiplantae</taxon>
        <taxon>Streptophyta</taxon>
        <taxon>Embryophyta</taxon>
        <taxon>Tracheophyta</taxon>
        <taxon>Spermatophyta</taxon>
        <taxon>Magnoliopsida</taxon>
        <taxon>eudicotyledons</taxon>
        <taxon>Gunneridae</taxon>
        <taxon>Pentapetalae</taxon>
        <taxon>Saxifragales</taxon>
        <taxon>Paeoniaceae</taxon>
        <taxon>Paeonia</taxon>
    </lineage>
</organism>
<name>A8W8Z7_PAESU</name>
<sequence>TVRIILGGLYRREVDGAGWFVRIPRHMICVVRFITHRLNLHLKVGKGMTGIITEVGDE</sequence>
<feature type="non-terminal residue" evidence="1">
    <location>
        <position position="1"/>
    </location>
</feature>
<dbReference type="AlphaFoldDB" id="A8W8Z7"/>
<accession>A8W8Z7</accession>
<evidence type="ECO:0000313" key="1">
    <source>
        <dbReference type="EMBL" id="ABW82723.1"/>
    </source>
</evidence>
<protein>
    <submittedName>
        <fullName evidence="1">Uncharacterized protein</fullName>
    </submittedName>
</protein>